<proteinExistence type="predicted"/>
<accession>A0A5B7GLH2</accession>
<evidence type="ECO:0000313" key="2">
    <source>
        <dbReference type="Proteomes" id="UP000324222"/>
    </source>
</evidence>
<gene>
    <name evidence="1" type="ORF">E2C01_051815</name>
</gene>
<dbReference type="AlphaFoldDB" id="A0A5B7GLH2"/>
<reference evidence="1 2" key="1">
    <citation type="submission" date="2019-05" db="EMBL/GenBank/DDBJ databases">
        <title>Another draft genome of Portunus trituberculatus and its Hox gene families provides insights of decapod evolution.</title>
        <authorList>
            <person name="Jeong J.-H."/>
            <person name="Song I."/>
            <person name="Kim S."/>
            <person name="Choi T."/>
            <person name="Kim D."/>
            <person name="Ryu S."/>
            <person name="Kim W."/>
        </authorList>
    </citation>
    <scope>NUCLEOTIDE SEQUENCE [LARGE SCALE GENOMIC DNA]</scope>
    <source>
        <tissue evidence="1">Muscle</tissue>
    </source>
</reference>
<sequence>MQQSEDRISCAIIPWCCGFISSKSPAQFVLCDECVFIIIFVQQCLHQTDGSVVFPDRKRFLDIFRETADTRLGSPDIKEFLSVLTRIVMKRTGRLHFDDPPNQLPHGSHTRLMVDVVSELLPRVRPRTFLEIYHFIPGDFILAQILSCWILLEP</sequence>
<dbReference type="Proteomes" id="UP000324222">
    <property type="component" value="Unassembled WGS sequence"/>
</dbReference>
<dbReference type="EMBL" id="VSRR010015117">
    <property type="protein sequence ID" value="MPC57828.1"/>
    <property type="molecule type" value="Genomic_DNA"/>
</dbReference>
<protein>
    <submittedName>
        <fullName evidence="1">Uncharacterized protein</fullName>
    </submittedName>
</protein>
<evidence type="ECO:0000313" key="1">
    <source>
        <dbReference type="EMBL" id="MPC57828.1"/>
    </source>
</evidence>
<keyword evidence="2" id="KW-1185">Reference proteome</keyword>
<name>A0A5B7GLH2_PORTR</name>
<organism evidence="1 2">
    <name type="scientific">Portunus trituberculatus</name>
    <name type="common">Swimming crab</name>
    <name type="synonym">Neptunus trituberculatus</name>
    <dbReference type="NCBI Taxonomy" id="210409"/>
    <lineage>
        <taxon>Eukaryota</taxon>
        <taxon>Metazoa</taxon>
        <taxon>Ecdysozoa</taxon>
        <taxon>Arthropoda</taxon>
        <taxon>Crustacea</taxon>
        <taxon>Multicrustacea</taxon>
        <taxon>Malacostraca</taxon>
        <taxon>Eumalacostraca</taxon>
        <taxon>Eucarida</taxon>
        <taxon>Decapoda</taxon>
        <taxon>Pleocyemata</taxon>
        <taxon>Brachyura</taxon>
        <taxon>Eubrachyura</taxon>
        <taxon>Portunoidea</taxon>
        <taxon>Portunidae</taxon>
        <taxon>Portuninae</taxon>
        <taxon>Portunus</taxon>
    </lineage>
</organism>
<comment type="caution">
    <text evidence="1">The sequence shown here is derived from an EMBL/GenBank/DDBJ whole genome shotgun (WGS) entry which is preliminary data.</text>
</comment>